<gene>
    <name evidence="17" type="ORF">PPL_04712</name>
</gene>
<evidence type="ECO:0000256" key="15">
    <source>
        <dbReference type="ARBA" id="ARBA00032739"/>
    </source>
</evidence>
<evidence type="ECO:0000256" key="10">
    <source>
        <dbReference type="ARBA" id="ARBA00022982"/>
    </source>
</evidence>
<evidence type="ECO:0000256" key="2">
    <source>
        <dbReference type="ARBA" id="ARBA00004569"/>
    </source>
</evidence>
<keyword evidence="7" id="KW-0813">Transport</keyword>
<comment type="function">
    <text evidence="1">Accessory subunit of the mitochondrial membrane respiratory chain NADH dehydrogenase (Complex I), that is believed not to be involved in catalysis. Complex I functions in the transfer of electrons from NADH to the respiratory chain. The immediate electron acceptor for the enzyme is believed to be ubiquinone.</text>
</comment>
<keyword evidence="9" id="KW-0999">Mitochondrion inner membrane</keyword>
<dbReference type="Proteomes" id="UP000001396">
    <property type="component" value="Unassembled WGS sequence"/>
</dbReference>
<dbReference type="AlphaFoldDB" id="D3B8C0"/>
<evidence type="ECO:0000256" key="3">
    <source>
        <dbReference type="ARBA" id="ARBA00004637"/>
    </source>
</evidence>
<dbReference type="RefSeq" id="XP_020434405.1">
    <property type="nucleotide sequence ID" value="XM_020575610.1"/>
</dbReference>
<protein>
    <recommendedName>
        <fullName evidence="6">NADH dehydrogenase [ubiquinone] iron-sulfur protein 5</fullName>
    </recommendedName>
    <alternativeName>
        <fullName evidence="14">Complex I-15 kDa</fullName>
    </alternativeName>
    <alternativeName>
        <fullName evidence="15">NADH-ubiquinone oxidoreductase 15 kDa subunit</fullName>
    </alternativeName>
</protein>
<dbReference type="GeneID" id="31360199"/>
<evidence type="ECO:0000256" key="16">
    <source>
        <dbReference type="PIRSR" id="PIRSR619342-50"/>
    </source>
</evidence>
<dbReference type="GO" id="GO:0032981">
    <property type="term" value="P:mitochondrial respiratory chain complex I assembly"/>
    <property type="evidence" value="ECO:0007669"/>
    <property type="project" value="TreeGrafter"/>
</dbReference>
<evidence type="ECO:0000256" key="11">
    <source>
        <dbReference type="ARBA" id="ARBA00023128"/>
    </source>
</evidence>
<dbReference type="EMBL" id="ADBJ01000020">
    <property type="protein sequence ID" value="EFA82288.1"/>
    <property type="molecule type" value="Genomic_DNA"/>
</dbReference>
<dbReference type="CDD" id="cd24141">
    <property type="entry name" value="NDUFS5-like"/>
    <property type="match status" value="1"/>
</dbReference>
<comment type="subunit">
    <text evidence="5">Mammalian complex I is composed of 45 different subunits. This is a component of the iron-sulfur (IP) fragment of the enzyme.</text>
</comment>
<dbReference type="GO" id="GO:0005758">
    <property type="term" value="C:mitochondrial intermembrane space"/>
    <property type="evidence" value="ECO:0007669"/>
    <property type="project" value="UniProtKB-SubCell"/>
</dbReference>
<dbReference type="PANTHER" id="PTHR15224">
    <property type="entry name" value="NADH DEHYDROGENASE [UBIQUINONE] IRON-SULFUR PROTEIN 5"/>
    <property type="match status" value="1"/>
</dbReference>
<dbReference type="FunCoup" id="D3B8C0">
    <property type="interactions" value="9"/>
</dbReference>
<keyword evidence="8" id="KW-0679">Respiratory chain</keyword>
<evidence type="ECO:0000256" key="4">
    <source>
        <dbReference type="ARBA" id="ARBA00007372"/>
    </source>
</evidence>
<evidence type="ECO:0000256" key="8">
    <source>
        <dbReference type="ARBA" id="ARBA00022660"/>
    </source>
</evidence>
<accession>D3B8C0</accession>
<proteinExistence type="inferred from homology"/>
<evidence type="ECO:0000256" key="14">
    <source>
        <dbReference type="ARBA" id="ARBA00031222"/>
    </source>
</evidence>
<feature type="disulfide bond" evidence="16">
    <location>
        <begin position="14"/>
        <end position="43"/>
    </location>
</feature>
<dbReference type="OMA" id="PIEICEP"/>
<comment type="similarity">
    <text evidence="4">Belongs to the complex I NDUFS5 subunit family.</text>
</comment>
<dbReference type="InParanoid" id="D3B8C0"/>
<evidence type="ECO:0000313" key="18">
    <source>
        <dbReference type="Proteomes" id="UP000001396"/>
    </source>
</evidence>
<keyword evidence="10" id="KW-0249">Electron transport</keyword>
<comment type="subcellular location">
    <subcellularLocation>
        <location evidence="3">Mitochondrion inner membrane</location>
        <topology evidence="3">Peripheral membrane protein</topology>
    </subcellularLocation>
    <subcellularLocation>
        <location evidence="2">Mitochondrion intermembrane space</location>
    </subcellularLocation>
</comment>
<evidence type="ECO:0000256" key="13">
    <source>
        <dbReference type="ARBA" id="ARBA00023157"/>
    </source>
</evidence>
<keyword evidence="12" id="KW-0472">Membrane</keyword>
<evidence type="ECO:0000256" key="7">
    <source>
        <dbReference type="ARBA" id="ARBA00022448"/>
    </source>
</evidence>
<keyword evidence="18" id="KW-1185">Reference proteome</keyword>
<reference evidence="17 18" key="1">
    <citation type="journal article" date="2011" name="Genome Res.">
        <title>Phylogeny-wide analysis of social amoeba genomes highlights ancient origins for complex intercellular communication.</title>
        <authorList>
            <person name="Heidel A.J."/>
            <person name="Lawal H.M."/>
            <person name="Felder M."/>
            <person name="Schilde C."/>
            <person name="Helps N.R."/>
            <person name="Tunggal B."/>
            <person name="Rivero F."/>
            <person name="John U."/>
            <person name="Schleicher M."/>
            <person name="Eichinger L."/>
            <person name="Platzer M."/>
            <person name="Noegel A.A."/>
            <person name="Schaap P."/>
            <person name="Gloeckner G."/>
        </authorList>
    </citation>
    <scope>NUCLEOTIDE SEQUENCE [LARGE SCALE GENOMIC DNA]</scope>
    <source>
        <strain evidence="18">ATCC 26659 / Pp 5 / PN500</strain>
    </source>
</reference>
<feature type="disulfide bond" evidence="16">
    <location>
        <begin position="24"/>
        <end position="33"/>
    </location>
</feature>
<evidence type="ECO:0000313" key="17">
    <source>
        <dbReference type="EMBL" id="EFA82288.1"/>
    </source>
</evidence>
<dbReference type="GO" id="GO:0005743">
    <property type="term" value="C:mitochondrial inner membrane"/>
    <property type="evidence" value="ECO:0007669"/>
    <property type="project" value="UniProtKB-SubCell"/>
</dbReference>
<organism evidence="17 18">
    <name type="scientific">Heterostelium pallidum (strain ATCC 26659 / Pp 5 / PN500)</name>
    <name type="common">Cellular slime mold</name>
    <name type="synonym">Polysphondylium pallidum</name>
    <dbReference type="NCBI Taxonomy" id="670386"/>
    <lineage>
        <taxon>Eukaryota</taxon>
        <taxon>Amoebozoa</taxon>
        <taxon>Evosea</taxon>
        <taxon>Eumycetozoa</taxon>
        <taxon>Dictyostelia</taxon>
        <taxon>Acytosteliales</taxon>
        <taxon>Acytosteliaceae</taxon>
        <taxon>Heterostelium</taxon>
    </lineage>
</organism>
<evidence type="ECO:0000256" key="1">
    <source>
        <dbReference type="ARBA" id="ARBA00003195"/>
    </source>
</evidence>
<dbReference type="InterPro" id="IPR019342">
    <property type="entry name" value="NADH_UbQ_OxRdtase_FeS-su5"/>
</dbReference>
<name>D3B8C0_HETP5</name>
<keyword evidence="13 16" id="KW-1015">Disulfide bond</keyword>
<sequence>MSSGYGAYGSSGRCFPIFSDFATCVTEKSIELCEPYRHDYFECLHNLKEYKVQESTDYSKDADVRAAKVREAIRRVQDYEPKVGKEC</sequence>
<evidence type="ECO:0000256" key="5">
    <source>
        <dbReference type="ARBA" id="ARBA00011261"/>
    </source>
</evidence>
<evidence type="ECO:0000256" key="6">
    <source>
        <dbReference type="ARBA" id="ARBA00013482"/>
    </source>
</evidence>
<comment type="caution">
    <text evidence="17">The sequence shown here is derived from an EMBL/GenBank/DDBJ whole genome shotgun (WGS) entry which is preliminary data.</text>
</comment>
<evidence type="ECO:0000256" key="9">
    <source>
        <dbReference type="ARBA" id="ARBA00022792"/>
    </source>
</evidence>
<keyword evidence="11" id="KW-0496">Mitochondrion</keyword>
<evidence type="ECO:0000256" key="12">
    <source>
        <dbReference type="ARBA" id="ARBA00023136"/>
    </source>
</evidence>
<dbReference type="PANTHER" id="PTHR15224:SF1">
    <property type="entry name" value="NADH DEHYDROGENASE [UBIQUINONE] IRON-SULFUR PROTEIN 5"/>
    <property type="match status" value="1"/>
</dbReference>